<dbReference type="CTD" id="221914"/>
<dbReference type="GO" id="GO:0009966">
    <property type="term" value="P:regulation of signal transduction"/>
    <property type="evidence" value="ECO:0007669"/>
    <property type="project" value="InterPro"/>
</dbReference>
<dbReference type="AlphaFoldDB" id="A0A2D0SC28"/>
<evidence type="ECO:0000313" key="16">
    <source>
        <dbReference type="RefSeq" id="XP_017340288.1"/>
    </source>
</evidence>
<dbReference type="GeneID" id="108274585"/>
<evidence type="ECO:0000256" key="9">
    <source>
        <dbReference type="ARBA" id="ARBA00023207"/>
    </source>
</evidence>
<proteinExistence type="inferred from homology"/>
<dbReference type="STRING" id="7998.ENSIPUP00000000596"/>
<sequence>MMMMMMGMRKTVVVPGHELVRVVLACALFGSVNARSCTESRRAYGERGYSASAAPLNAISGEHLRFCPRDYTCCTSVMEETLIRQSEADFLSSVEETSQFLLTSFTHTHRRFDEFFSELIGVSEKSMNQMFTKTYGRLYTQNTRLFQQLFTQLRQYYKDGGVYVSEAVSDFWTELVERVFTLLNPHYHFSVDYLECVSKHTQHLQPFGELQRKLSTQLSRALIAARALVQGLSTGRDIVNKAIKFSVNAECGKALMRQLYCPLCGGTPSLRSCHPLCLNVMKGCLANHAELNSEWNRFIDSLLSLAERLNGPFNVELAADSVAVKISEAIMHMQEYSISISTKVFQGCGNPRPAPSRTKRSPKEREKERKTDKERDSRRTFRTFSPEQKPTTAAGTNMDRMVLDLQQHLRPMREFWVMLPHSLCNEDKMAADVTNEERCWNGYTRGRYLMSVTADGLVNQLNNPEVDVESSLDIRTRQILMELRVATHRLTLAHQGVDTDTVHSDDEDGSGSGLGEGEELYRNDWPSSPRNPAHPYKPRPWDRNRVNGSVRAAVQRASPLSCFSLCLSLLLSLILQWRK</sequence>
<reference evidence="16" key="2">
    <citation type="submission" date="2025-08" db="UniProtKB">
        <authorList>
            <consortium name="RefSeq"/>
        </authorList>
    </citation>
    <scope>IDENTIFICATION</scope>
    <source>
        <tissue evidence="16">Blood</tissue>
    </source>
</reference>
<feature type="signal peptide" evidence="14">
    <location>
        <begin position="1"/>
        <end position="34"/>
    </location>
</feature>
<dbReference type="KEGG" id="ipu:108274585"/>
<evidence type="ECO:0000256" key="11">
    <source>
        <dbReference type="RuleBase" id="RU003518"/>
    </source>
</evidence>
<evidence type="ECO:0000256" key="2">
    <source>
        <dbReference type="ARBA" id="ARBA00010260"/>
    </source>
</evidence>
<dbReference type="GO" id="GO:0045202">
    <property type="term" value="C:synapse"/>
    <property type="evidence" value="ECO:0007669"/>
    <property type="project" value="TreeGrafter"/>
</dbReference>
<dbReference type="GO" id="GO:0007224">
    <property type="term" value="P:smoothened signaling pathway"/>
    <property type="evidence" value="ECO:0007669"/>
    <property type="project" value="TreeGrafter"/>
</dbReference>
<keyword evidence="5 14" id="KW-0732">Signal</keyword>
<organism evidence="15 16">
    <name type="scientific">Ictalurus punctatus</name>
    <name type="common">Channel catfish</name>
    <name type="synonym">Silurus punctatus</name>
    <dbReference type="NCBI Taxonomy" id="7998"/>
    <lineage>
        <taxon>Eukaryota</taxon>
        <taxon>Metazoa</taxon>
        <taxon>Chordata</taxon>
        <taxon>Craniata</taxon>
        <taxon>Vertebrata</taxon>
        <taxon>Euteleostomi</taxon>
        <taxon>Actinopterygii</taxon>
        <taxon>Neopterygii</taxon>
        <taxon>Teleostei</taxon>
        <taxon>Ostariophysi</taxon>
        <taxon>Siluriformes</taxon>
        <taxon>Ictaluridae</taxon>
        <taxon>Ictalurus</taxon>
    </lineage>
</organism>
<name>A0A2D0SC28_ICTPU</name>
<dbReference type="GO" id="GO:0009986">
    <property type="term" value="C:cell surface"/>
    <property type="evidence" value="ECO:0007669"/>
    <property type="project" value="TreeGrafter"/>
</dbReference>
<keyword evidence="9 12" id="KW-0357">Heparan sulfate</keyword>
<keyword evidence="10 12" id="KW-0449">Lipoprotein</keyword>
<evidence type="ECO:0000256" key="7">
    <source>
        <dbReference type="ARBA" id="ARBA00023136"/>
    </source>
</evidence>
<accession>A0A2D0SC28</accession>
<protein>
    <submittedName>
        <fullName evidence="16">Glypican-2</fullName>
    </submittedName>
</protein>
<gene>
    <name evidence="16" type="primary">gpc2</name>
</gene>
<evidence type="ECO:0000313" key="15">
    <source>
        <dbReference type="Proteomes" id="UP000221080"/>
    </source>
</evidence>
<dbReference type="Pfam" id="PF01153">
    <property type="entry name" value="Glypican"/>
    <property type="match status" value="1"/>
</dbReference>
<evidence type="ECO:0000256" key="13">
    <source>
        <dbReference type="SAM" id="MobiDB-lite"/>
    </source>
</evidence>
<feature type="region of interest" description="Disordered" evidence="13">
    <location>
        <begin position="498"/>
        <end position="544"/>
    </location>
</feature>
<dbReference type="PANTHER" id="PTHR10822:SF24">
    <property type="entry name" value="GLYPICAN-2"/>
    <property type="match status" value="1"/>
</dbReference>
<dbReference type="OrthoDB" id="10010764at2759"/>
<evidence type="ECO:0000256" key="8">
    <source>
        <dbReference type="ARBA" id="ARBA00023180"/>
    </source>
</evidence>
<comment type="function">
    <text evidence="12">Cell surface proteoglycan.</text>
</comment>
<dbReference type="GO" id="GO:0005576">
    <property type="term" value="C:extracellular region"/>
    <property type="evidence" value="ECO:0007669"/>
    <property type="project" value="TreeGrafter"/>
</dbReference>
<dbReference type="RefSeq" id="XP_017340288.1">
    <property type="nucleotide sequence ID" value="XM_017484799.3"/>
</dbReference>
<comment type="similarity">
    <text evidence="2 11">Belongs to the glypican family.</text>
</comment>
<evidence type="ECO:0000256" key="3">
    <source>
        <dbReference type="ARBA" id="ARBA00022475"/>
    </source>
</evidence>
<evidence type="ECO:0000256" key="12">
    <source>
        <dbReference type="RuleBase" id="RU003519"/>
    </source>
</evidence>
<keyword evidence="3" id="KW-1003">Cell membrane</keyword>
<evidence type="ECO:0000256" key="5">
    <source>
        <dbReference type="ARBA" id="ARBA00022729"/>
    </source>
</evidence>
<dbReference type="OMA" id="WNHFVEA"/>
<reference evidence="15" key="1">
    <citation type="journal article" date="2016" name="Nat. Commun.">
        <title>The channel catfish genome sequence provides insights into the evolution of scale formation in teleosts.</title>
        <authorList>
            <person name="Liu Z."/>
            <person name="Liu S."/>
            <person name="Yao J."/>
            <person name="Bao L."/>
            <person name="Zhang J."/>
            <person name="Li Y."/>
            <person name="Jiang C."/>
            <person name="Sun L."/>
            <person name="Wang R."/>
            <person name="Zhang Y."/>
            <person name="Zhou T."/>
            <person name="Zeng Q."/>
            <person name="Fu Q."/>
            <person name="Gao S."/>
            <person name="Li N."/>
            <person name="Koren S."/>
            <person name="Jiang Y."/>
            <person name="Zimin A."/>
            <person name="Xu P."/>
            <person name="Phillippy A.M."/>
            <person name="Geng X."/>
            <person name="Song L."/>
            <person name="Sun F."/>
            <person name="Li C."/>
            <person name="Wang X."/>
            <person name="Chen A."/>
            <person name="Jin Y."/>
            <person name="Yuan Z."/>
            <person name="Yang Y."/>
            <person name="Tan S."/>
            <person name="Peatman E."/>
            <person name="Lu J."/>
            <person name="Qin Z."/>
            <person name="Dunham R."/>
            <person name="Li Z."/>
            <person name="Sonstegard T."/>
            <person name="Feng J."/>
            <person name="Danzmann R.G."/>
            <person name="Schroeder S."/>
            <person name="Scheffler B."/>
            <person name="Duke M.V."/>
            <person name="Ballard L."/>
            <person name="Kucuktas H."/>
            <person name="Kaltenboeck L."/>
            <person name="Liu H."/>
            <person name="Armbruster J."/>
            <person name="Xie Y."/>
            <person name="Kirby M.L."/>
            <person name="Tian Y."/>
            <person name="Flanagan M.E."/>
            <person name="Mu W."/>
            <person name="Waldbieser G.C."/>
        </authorList>
    </citation>
    <scope>NUCLEOTIDE SEQUENCE [LARGE SCALE GENOMIC DNA]</scope>
    <source>
        <strain evidence="15">SDA103</strain>
    </source>
</reference>
<dbReference type="InterPro" id="IPR001863">
    <property type="entry name" value="Glypican"/>
</dbReference>
<dbReference type="GO" id="GO:1905475">
    <property type="term" value="P:regulation of protein localization to membrane"/>
    <property type="evidence" value="ECO:0007669"/>
    <property type="project" value="TreeGrafter"/>
</dbReference>
<feature type="chain" id="PRO_5012293880" evidence="14">
    <location>
        <begin position="35"/>
        <end position="579"/>
    </location>
</feature>
<keyword evidence="6 12" id="KW-0654">Proteoglycan</keyword>
<feature type="region of interest" description="Disordered" evidence="13">
    <location>
        <begin position="347"/>
        <end position="394"/>
    </location>
</feature>
<keyword evidence="4 12" id="KW-0336">GPI-anchor</keyword>
<evidence type="ECO:0000256" key="4">
    <source>
        <dbReference type="ARBA" id="ARBA00022622"/>
    </source>
</evidence>
<dbReference type="GO" id="GO:0005886">
    <property type="term" value="C:plasma membrane"/>
    <property type="evidence" value="ECO:0007669"/>
    <property type="project" value="UniProtKB-SubCell"/>
</dbReference>
<keyword evidence="8" id="KW-0325">Glycoprotein</keyword>
<dbReference type="PANTHER" id="PTHR10822">
    <property type="entry name" value="GLYPICAN"/>
    <property type="match status" value="1"/>
</dbReference>
<dbReference type="GO" id="GO:0016477">
    <property type="term" value="P:cell migration"/>
    <property type="evidence" value="ECO:0007669"/>
    <property type="project" value="TreeGrafter"/>
</dbReference>
<dbReference type="Proteomes" id="UP000221080">
    <property type="component" value="Chromosome 2"/>
</dbReference>
<feature type="compositionally biased region" description="Polar residues" evidence="13">
    <location>
        <begin position="382"/>
        <end position="394"/>
    </location>
</feature>
<evidence type="ECO:0000256" key="1">
    <source>
        <dbReference type="ARBA" id="ARBA00004609"/>
    </source>
</evidence>
<comment type="subcellular location">
    <subcellularLocation>
        <location evidence="1 12">Cell membrane</location>
        <topology evidence="1 12">Lipid-anchor</topology>
        <topology evidence="1 12">GPI-anchor</topology>
    </subcellularLocation>
</comment>
<keyword evidence="7 12" id="KW-0472">Membrane</keyword>
<evidence type="ECO:0000256" key="6">
    <source>
        <dbReference type="ARBA" id="ARBA00022974"/>
    </source>
</evidence>
<evidence type="ECO:0000256" key="14">
    <source>
        <dbReference type="SAM" id="SignalP"/>
    </source>
</evidence>
<feature type="compositionally biased region" description="Basic and acidic residues" evidence="13">
    <location>
        <begin position="361"/>
        <end position="379"/>
    </location>
</feature>
<keyword evidence="15" id="KW-1185">Reference proteome</keyword>
<dbReference type="GO" id="GO:0098552">
    <property type="term" value="C:side of membrane"/>
    <property type="evidence" value="ECO:0007669"/>
    <property type="project" value="UniProtKB-KW"/>
</dbReference>
<evidence type="ECO:0000256" key="10">
    <source>
        <dbReference type="ARBA" id="ARBA00023288"/>
    </source>
</evidence>